<dbReference type="EMBL" id="MINN01000096">
    <property type="protein sequence ID" value="OIU70708.1"/>
    <property type="molecule type" value="Genomic_DNA"/>
</dbReference>
<reference evidence="2 3" key="1">
    <citation type="submission" date="2016-09" db="EMBL/GenBank/DDBJ databases">
        <title>Bacillus aquimaris SAMM genome sequence reveals colonization and biosurfactant production capacities.</title>
        <authorList>
            <person name="Waghmode S.R."/>
            <person name="Suryavanshi M.V."/>
        </authorList>
    </citation>
    <scope>NUCLEOTIDE SEQUENCE [LARGE SCALE GENOMIC DNA]</scope>
    <source>
        <strain evidence="2 3">SAMM</strain>
    </source>
</reference>
<proteinExistence type="predicted"/>
<organism evidence="2 3">
    <name type="scientific">Rossellomorea aquimaris</name>
    <dbReference type="NCBI Taxonomy" id="189382"/>
    <lineage>
        <taxon>Bacteria</taxon>
        <taxon>Bacillati</taxon>
        <taxon>Bacillota</taxon>
        <taxon>Bacilli</taxon>
        <taxon>Bacillales</taxon>
        <taxon>Bacillaceae</taxon>
        <taxon>Rossellomorea</taxon>
    </lineage>
</organism>
<dbReference type="Proteomes" id="UP000182062">
    <property type="component" value="Unassembled WGS sequence"/>
</dbReference>
<comment type="caution">
    <text evidence="2">The sequence shown here is derived from an EMBL/GenBank/DDBJ whole genome shotgun (WGS) entry which is preliminary data.</text>
</comment>
<keyword evidence="3" id="KW-1185">Reference proteome</keyword>
<dbReference type="SUPFAM" id="SSF56112">
    <property type="entry name" value="Protein kinase-like (PK-like)"/>
    <property type="match status" value="1"/>
</dbReference>
<dbReference type="Pfam" id="PF01636">
    <property type="entry name" value="APH"/>
    <property type="match status" value="1"/>
</dbReference>
<evidence type="ECO:0000313" key="3">
    <source>
        <dbReference type="Proteomes" id="UP000182062"/>
    </source>
</evidence>
<dbReference type="Gene3D" id="3.90.1200.10">
    <property type="match status" value="1"/>
</dbReference>
<accession>A0A1J6W290</accession>
<evidence type="ECO:0000313" key="2">
    <source>
        <dbReference type="EMBL" id="OIU70708.1"/>
    </source>
</evidence>
<name>A0A1J6W290_9BACI</name>
<gene>
    <name evidence="2" type="ORF">BHE18_19515</name>
</gene>
<evidence type="ECO:0000259" key="1">
    <source>
        <dbReference type="Pfam" id="PF01636"/>
    </source>
</evidence>
<dbReference type="InterPro" id="IPR002575">
    <property type="entry name" value="Aminoglycoside_PTrfase"/>
</dbReference>
<feature type="domain" description="Aminoglycoside phosphotransferase" evidence="1">
    <location>
        <begin position="42"/>
        <end position="236"/>
    </location>
</feature>
<protein>
    <recommendedName>
        <fullName evidence="1">Aminoglycoside phosphotransferase domain-containing protein</fullName>
    </recommendedName>
</protein>
<dbReference type="AlphaFoldDB" id="A0A1J6W290"/>
<dbReference type="InterPro" id="IPR011009">
    <property type="entry name" value="Kinase-like_dom_sf"/>
</dbReference>
<sequence>MMILTADIHPRGDDYTYRLLSFLRYKINDNSASLEKLKEGKWVLHGTSGKWFVKKYPNQSRFIMQETLVRRLAHQNFPHVLAFHPIHLKEILIFEGEPIGLAMWLETSDVISYGNARDRMDVLYVLKKFHAYTANLHGKWLEDLPRYKWLQKWKKRLNQFERNIPFLQTFIQPYYLYTYLDWGRRAITHIEALQIKEKPSCITHGDVAHHNFLRGTDGRIYMIDFDLMALSTPLMDDLQFCNRILPYIDWSLNEIKQMGAYNLYLDQPLFYLGLLYPTDIFREWNRFLREDYAYKQRVWDYLVHLTIGQFPQRMQFSQEVNQEINRLMHP</sequence>